<dbReference type="InterPro" id="IPR010882">
    <property type="entry name" value="PCEMA1"/>
</dbReference>
<dbReference type="InterPro" id="IPR029058">
    <property type="entry name" value="AB_hydrolase_fold"/>
</dbReference>
<dbReference type="NCBIfam" id="TIGR01607">
    <property type="entry name" value="PST-A"/>
    <property type="match status" value="1"/>
</dbReference>
<dbReference type="InterPro" id="IPR022742">
    <property type="entry name" value="Hydrolase_4"/>
</dbReference>
<feature type="domain" description="Serine aminopeptidase S33" evidence="1">
    <location>
        <begin position="273"/>
        <end position="416"/>
    </location>
</feature>
<dbReference type="SUPFAM" id="SSF53474">
    <property type="entry name" value="alpha/beta-Hydrolases"/>
    <property type="match status" value="1"/>
</dbReference>
<organism evidence="2 3">
    <name type="scientific">Plasmodium vinckei petteri</name>
    <dbReference type="NCBI Taxonomy" id="138298"/>
    <lineage>
        <taxon>Eukaryota</taxon>
        <taxon>Sar</taxon>
        <taxon>Alveolata</taxon>
        <taxon>Apicomplexa</taxon>
        <taxon>Aconoidasida</taxon>
        <taxon>Haemosporida</taxon>
        <taxon>Plasmodiidae</taxon>
        <taxon>Plasmodium</taxon>
        <taxon>Plasmodium (Vinckeia)</taxon>
    </lineage>
</organism>
<dbReference type="Proteomes" id="UP000030659">
    <property type="component" value="Unassembled WGS sequence"/>
</dbReference>
<feature type="domain" description="Serine aminopeptidase S33" evidence="1">
    <location>
        <begin position="94"/>
        <end position="168"/>
    </location>
</feature>
<dbReference type="InterPro" id="IPR051044">
    <property type="entry name" value="MAG_DAG_Lipase"/>
</dbReference>
<dbReference type="AlphaFoldDB" id="W7AD55"/>
<dbReference type="Gene3D" id="3.40.50.1820">
    <property type="entry name" value="alpha/beta hydrolase"/>
    <property type="match status" value="2"/>
</dbReference>
<accession>W7AD55</accession>
<dbReference type="InterPro" id="IPR006494">
    <property type="entry name" value="PST_A"/>
</dbReference>
<evidence type="ECO:0000259" key="1">
    <source>
        <dbReference type="Pfam" id="PF12146"/>
    </source>
</evidence>
<protein>
    <recommendedName>
        <fullName evidence="1">Serine aminopeptidase S33 domain-containing protein</fullName>
    </recommendedName>
</protein>
<evidence type="ECO:0000313" key="3">
    <source>
        <dbReference type="Proteomes" id="UP000030659"/>
    </source>
</evidence>
<sequence>MMTEEIELSNDELKSTTLCKLDGDPKIGWFRNKNGLLLKTYGWLAKNAVGIIFLIHGLKSHARLTYMKINLKMLNINEDLVIDDSNYYVYKDSWIEKFNQHGYSVYALDLQGHGESQAFGNLRGNFNYFDDLVDDDDESHDIVTTKKKRLPMYIIGHSMGGNIALRILELLGKEKGYNTNVINKNKYKNFNIILDKYIDINGIGDDMEEDMINSVHDVNNSNNFAIENMNNAHFITNSNDYDSENSCFSAPDITNAIVSDKYEGRYNCLEKLNIKGCASLSGMMRIKTPLDAGNKTFKYLCLPIINFLSHVAPHALISAESRYKRSEYVANVCKHDKFRNNVGIKFKCMAELIKATIKLDCNIDYLPKDIPLLFIHSIDDTICCYKGSALFYDKAKVSRKELYIVENMNHAITIEPGNEEILKTIIDWILDLERNGDEEIKGEKVNEKKLHIIDGMNYNITKDPEDEPIFKSIIDWVRNLRRSNEDEIGNEIEYKREGEKENEIEDKIEGEMENEIKDKIEHEIKDEIKDDKENEIDDKIKYEIKDEKENKIEYEINDEKENEIEDKIEYEFGFCRKKKKKSRKTTDEPVKVKDKGAYDPDLPNLKFIDEFDSTILEDHEWHQTELDEPFTSETNGTIVDKAPGFLRGENEPKKKGWYIRPYEEEYEDMINAKFMSLKNNYQSNQKDAHKQECTAIAIPNSPENQELSTINEEYLSAEYEGEEFGGDAGMFRFMIPECGVIIQGVWADDLGLKLQDLCDEAYVELSIT</sequence>
<dbReference type="PANTHER" id="PTHR11614">
    <property type="entry name" value="PHOSPHOLIPASE-RELATED"/>
    <property type="match status" value="1"/>
</dbReference>
<name>W7AD55_PLAVN</name>
<evidence type="ECO:0000313" key="2">
    <source>
        <dbReference type="EMBL" id="EUD69660.1"/>
    </source>
</evidence>
<dbReference type="Pfam" id="PF12146">
    <property type="entry name" value="Hydrolase_4"/>
    <property type="match status" value="2"/>
</dbReference>
<dbReference type="EMBL" id="KI965415">
    <property type="protein sequence ID" value="EUD69660.1"/>
    <property type="molecule type" value="Genomic_DNA"/>
</dbReference>
<proteinExistence type="predicted"/>
<gene>
    <name evidence="2" type="ORF">YYG_05135</name>
</gene>
<dbReference type="Pfam" id="PF07418">
    <property type="entry name" value="PCEMA1"/>
    <property type="match status" value="1"/>
</dbReference>
<reference evidence="2 3" key="1">
    <citation type="submission" date="2013-02" db="EMBL/GenBank/DDBJ databases">
        <title>The Genome Sequence of Plasmodium vinckei petteri CR.</title>
        <authorList>
            <consortium name="The Broad Institute Genome Sequencing Platform"/>
            <consortium name="The Broad Institute Genome Sequencing Center for Infectious Disease"/>
            <person name="Neafsey D."/>
            <person name="Cheeseman I."/>
            <person name="Volkman S."/>
            <person name="Adams J."/>
            <person name="Walker B."/>
            <person name="Young S.K."/>
            <person name="Zeng Q."/>
            <person name="Gargeya S."/>
            <person name="Fitzgerald M."/>
            <person name="Haas B."/>
            <person name="Abouelleil A."/>
            <person name="Alvarado L."/>
            <person name="Arachchi H.M."/>
            <person name="Berlin A.M."/>
            <person name="Chapman S.B."/>
            <person name="Dewar J."/>
            <person name="Goldberg J."/>
            <person name="Griggs A."/>
            <person name="Gujja S."/>
            <person name="Hansen M."/>
            <person name="Howarth C."/>
            <person name="Imamovic A."/>
            <person name="Larimer J."/>
            <person name="McCowan C."/>
            <person name="Murphy C."/>
            <person name="Neiman D."/>
            <person name="Pearson M."/>
            <person name="Priest M."/>
            <person name="Roberts A."/>
            <person name="Saif S."/>
            <person name="Shea T."/>
            <person name="Sisk P."/>
            <person name="Sykes S."/>
            <person name="Wortman J."/>
            <person name="Nusbaum C."/>
            <person name="Birren B."/>
        </authorList>
    </citation>
    <scope>NUCLEOTIDE SEQUENCE [LARGE SCALE GENOMIC DNA]</scope>
    <source>
        <strain evidence="2 3">CR</strain>
    </source>
</reference>